<dbReference type="Gene3D" id="3.40.50.150">
    <property type="entry name" value="Vaccinia Virus protein VP39"/>
    <property type="match status" value="1"/>
</dbReference>
<dbReference type="EMBL" id="NOXX01000201">
    <property type="protein sequence ID" value="OYQ43618.1"/>
    <property type="molecule type" value="Genomic_DNA"/>
</dbReference>
<name>A0A255ZQ32_9FLAO</name>
<feature type="domain" description="Methyltransferase" evidence="3">
    <location>
        <begin position="49"/>
        <end position="138"/>
    </location>
</feature>
<keyword evidence="2 4" id="KW-0808">Transferase</keyword>
<dbReference type="Proteomes" id="UP000216035">
    <property type="component" value="Unassembled WGS sequence"/>
</dbReference>
<accession>A0A255ZQ32</accession>
<dbReference type="InterPro" id="IPR029063">
    <property type="entry name" value="SAM-dependent_MTases_sf"/>
</dbReference>
<proteinExistence type="predicted"/>
<evidence type="ECO:0000313" key="4">
    <source>
        <dbReference type="EMBL" id="OYQ43618.1"/>
    </source>
</evidence>
<gene>
    <name evidence="4" type="ORF">CHX27_09635</name>
</gene>
<dbReference type="GO" id="GO:0008168">
    <property type="term" value="F:methyltransferase activity"/>
    <property type="evidence" value="ECO:0007669"/>
    <property type="project" value="UniProtKB-KW"/>
</dbReference>
<dbReference type="AlphaFoldDB" id="A0A255ZQ32"/>
<dbReference type="SUPFAM" id="SSF53335">
    <property type="entry name" value="S-adenosyl-L-methionine-dependent methyltransferases"/>
    <property type="match status" value="1"/>
</dbReference>
<dbReference type="PANTHER" id="PTHR43861">
    <property type="entry name" value="TRANS-ACONITATE 2-METHYLTRANSFERASE-RELATED"/>
    <property type="match status" value="1"/>
</dbReference>
<organism evidence="4 5">
    <name type="scientific">Flavobacterium aurantiibacter</name>
    <dbReference type="NCBI Taxonomy" id="2023067"/>
    <lineage>
        <taxon>Bacteria</taxon>
        <taxon>Pseudomonadati</taxon>
        <taxon>Bacteroidota</taxon>
        <taxon>Flavobacteriia</taxon>
        <taxon>Flavobacteriales</taxon>
        <taxon>Flavobacteriaceae</taxon>
        <taxon>Flavobacterium</taxon>
    </lineage>
</organism>
<evidence type="ECO:0000259" key="3">
    <source>
        <dbReference type="Pfam" id="PF13649"/>
    </source>
</evidence>
<reference evidence="4 5" key="1">
    <citation type="submission" date="2017-07" db="EMBL/GenBank/DDBJ databases">
        <title>Flavobacterium cyanobacteriorum sp. nov., isolated from cyanobacterial aggregates in a eutrophic lake.</title>
        <authorList>
            <person name="Cai H."/>
        </authorList>
    </citation>
    <scope>NUCLEOTIDE SEQUENCE [LARGE SCALE GENOMIC DNA]</scope>
    <source>
        <strain evidence="4 5">TH167</strain>
    </source>
</reference>
<dbReference type="GO" id="GO:0032259">
    <property type="term" value="P:methylation"/>
    <property type="evidence" value="ECO:0007669"/>
    <property type="project" value="UniProtKB-KW"/>
</dbReference>
<dbReference type="CDD" id="cd02440">
    <property type="entry name" value="AdoMet_MTases"/>
    <property type="match status" value="1"/>
</dbReference>
<evidence type="ECO:0000256" key="2">
    <source>
        <dbReference type="ARBA" id="ARBA00022679"/>
    </source>
</evidence>
<sequence length="219" mass="25434">MDDMNLEGSELTDALDKIAWINQILGGNRVTINGIEQLLRNKNQKEVHIVDLGCGNGDMLRTIKIWAQKRNLNVRLTGIDGNQATINHAIKLSDSSIRYSCSDFLQVVPDEPIDIVICTLTLHHFEDELLLEVIRKYYEKANIGLGINDLHRSKQAYYLFTALAFVFRLNRMSTSDGLVSILRGFKKADFLRYAKQLNFTKFSIRWRWAYRYQWIIYKT</sequence>
<keyword evidence="1 4" id="KW-0489">Methyltransferase</keyword>
<dbReference type="Pfam" id="PF13649">
    <property type="entry name" value="Methyltransf_25"/>
    <property type="match status" value="1"/>
</dbReference>
<dbReference type="OrthoDB" id="9800454at2"/>
<comment type="caution">
    <text evidence="4">The sequence shown here is derived from an EMBL/GenBank/DDBJ whole genome shotgun (WGS) entry which is preliminary data.</text>
</comment>
<evidence type="ECO:0000313" key="5">
    <source>
        <dbReference type="Proteomes" id="UP000216035"/>
    </source>
</evidence>
<keyword evidence="5" id="KW-1185">Reference proteome</keyword>
<evidence type="ECO:0000256" key="1">
    <source>
        <dbReference type="ARBA" id="ARBA00022603"/>
    </source>
</evidence>
<dbReference type="PANTHER" id="PTHR43861:SF1">
    <property type="entry name" value="TRANS-ACONITATE 2-METHYLTRANSFERASE"/>
    <property type="match status" value="1"/>
</dbReference>
<dbReference type="InterPro" id="IPR041698">
    <property type="entry name" value="Methyltransf_25"/>
</dbReference>
<protein>
    <submittedName>
        <fullName evidence="4">Methyltransferase</fullName>
    </submittedName>
</protein>